<evidence type="ECO:0000256" key="4">
    <source>
        <dbReference type="ARBA" id="ARBA00023163"/>
    </source>
</evidence>
<evidence type="ECO:0000256" key="2">
    <source>
        <dbReference type="ARBA" id="ARBA00022840"/>
    </source>
</evidence>
<dbReference type="OrthoDB" id="5401077at2"/>
<dbReference type="Pfam" id="PF00158">
    <property type="entry name" value="Sigma54_activat"/>
    <property type="match status" value="1"/>
</dbReference>
<dbReference type="SUPFAM" id="SSF46689">
    <property type="entry name" value="Homeodomain-like"/>
    <property type="match status" value="1"/>
</dbReference>
<proteinExistence type="predicted"/>
<organism evidence="6 7">
    <name type="scientific">Imtechella halotolerans K1</name>
    <dbReference type="NCBI Taxonomy" id="946077"/>
    <lineage>
        <taxon>Bacteria</taxon>
        <taxon>Pseudomonadati</taxon>
        <taxon>Bacteroidota</taxon>
        <taxon>Flavobacteriia</taxon>
        <taxon>Flavobacteriales</taxon>
        <taxon>Flavobacteriaceae</taxon>
        <taxon>Imtechella</taxon>
    </lineage>
</organism>
<dbReference type="InterPro" id="IPR025943">
    <property type="entry name" value="Sigma_54_int_dom_ATP-bd_2"/>
</dbReference>
<dbReference type="PROSITE" id="PS50045">
    <property type="entry name" value="SIGMA54_INTERACT_4"/>
    <property type="match status" value="1"/>
</dbReference>
<keyword evidence="7" id="KW-1185">Reference proteome</keyword>
<dbReference type="Pfam" id="PF02954">
    <property type="entry name" value="HTH_8"/>
    <property type="match status" value="1"/>
</dbReference>
<evidence type="ECO:0000313" key="6">
    <source>
        <dbReference type="EMBL" id="EID76138.1"/>
    </source>
</evidence>
<dbReference type="PRINTS" id="PR01590">
    <property type="entry name" value="HTHFIS"/>
</dbReference>
<dbReference type="CDD" id="cd00009">
    <property type="entry name" value="AAA"/>
    <property type="match status" value="1"/>
</dbReference>
<sequence length="423" mass="47994">MESIQAIKQRFGIIGNDVKLNRAIEKAIQVAPTDISVLVTGESGVGKEAIPKIIHSLSHRKHGKFIAVNCGAIPEGTIDSELFGHEKGSFTGATATRSGYFEEADGGTIFLDEVGELPLTTQVRLLRVLENGEFIKVGSSKVQKTNVRIVAATNVNMFDAIKKERFREDLYYRLSTVEIHLPPLRDRQEDIHLLFRKFAADFAQKYKMPSIRLNEAAVQLLNKYRWAGNIRQLRNVAEQISVLEQQREISAETLRSYLPDIQNNLPAVVGNNRAESDFSNEREILYKVLFDMKGDLNDLKKLTLELMQHGNSQKVQDENQSLIKKIYGDVDEDEVDFESDIVDEDPIEVVHIPQTPKGLTTLPEDKYHFAEEIQEEETLSLQDKELELITKALERNKGKRKAAATELGISERTLYRKIKQYDL</sequence>
<accession>I0WIC2</accession>
<dbReference type="PROSITE" id="PS00675">
    <property type="entry name" value="SIGMA54_INTERACT_1"/>
    <property type="match status" value="1"/>
</dbReference>
<dbReference type="RefSeq" id="WP_008237818.1">
    <property type="nucleotide sequence ID" value="NZ_AJJU01000003.1"/>
</dbReference>
<evidence type="ECO:0000259" key="5">
    <source>
        <dbReference type="PROSITE" id="PS50045"/>
    </source>
</evidence>
<keyword evidence="1" id="KW-0547">Nucleotide-binding</keyword>
<dbReference type="Gene3D" id="1.10.10.60">
    <property type="entry name" value="Homeodomain-like"/>
    <property type="match status" value="1"/>
</dbReference>
<dbReference type="InterPro" id="IPR002078">
    <property type="entry name" value="Sigma_54_int"/>
</dbReference>
<dbReference type="PANTHER" id="PTHR32071">
    <property type="entry name" value="TRANSCRIPTIONAL REGULATORY PROTEIN"/>
    <property type="match status" value="1"/>
</dbReference>
<name>I0WIC2_9FLAO</name>
<evidence type="ECO:0000256" key="1">
    <source>
        <dbReference type="ARBA" id="ARBA00022741"/>
    </source>
</evidence>
<protein>
    <submittedName>
        <fullName evidence="6">Sigma-54 dependent transcriptional regulator</fullName>
    </submittedName>
</protein>
<keyword evidence="4" id="KW-0804">Transcription</keyword>
<dbReference type="Pfam" id="PF25601">
    <property type="entry name" value="AAA_lid_14"/>
    <property type="match status" value="1"/>
</dbReference>
<dbReference type="InterPro" id="IPR027417">
    <property type="entry name" value="P-loop_NTPase"/>
</dbReference>
<dbReference type="eggNOG" id="COG2204">
    <property type="taxonomic scope" value="Bacteria"/>
</dbReference>
<dbReference type="EMBL" id="AJJU01000003">
    <property type="protein sequence ID" value="EID76138.1"/>
    <property type="molecule type" value="Genomic_DNA"/>
</dbReference>
<dbReference type="PROSITE" id="PS00676">
    <property type="entry name" value="SIGMA54_INTERACT_2"/>
    <property type="match status" value="1"/>
</dbReference>
<dbReference type="InterPro" id="IPR009057">
    <property type="entry name" value="Homeodomain-like_sf"/>
</dbReference>
<dbReference type="InterPro" id="IPR002197">
    <property type="entry name" value="HTH_Fis"/>
</dbReference>
<dbReference type="FunFam" id="3.40.50.300:FF:000006">
    <property type="entry name" value="DNA-binding transcriptional regulator NtrC"/>
    <property type="match status" value="1"/>
</dbReference>
<dbReference type="SMART" id="SM00382">
    <property type="entry name" value="AAA"/>
    <property type="match status" value="1"/>
</dbReference>
<reference evidence="6 7" key="1">
    <citation type="journal article" date="2012" name="J. Bacteriol.">
        <title>Genome Sequence of the Halotolerant Bacterium Imtechella halotolerans K1T.</title>
        <authorList>
            <person name="Kumar S."/>
            <person name="Vikram S."/>
            <person name="Subramanian S."/>
            <person name="Raghava G.P."/>
            <person name="Pinnaka A.K."/>
        </authorList>
    </citation>
    <scope>NUCLEOTIDE SEQUENCE [LARGE SCALE GENOMIC DNA]</scope>
    <source>
        <strain evidence="6 7">K1</strain>
    </source>
</reference>
<dbReference type="Gene3D" id="3.40.50.300">
    <property type="entry name" value="P-loop containing nucleotide triphosphate hydrolases"/>
    <property type="match status" value="1"/>
</dbReference>
<feature type="domain" description="Sigma-54 factor interaction" evidence="5">
    <location>
        <begin position="13"/>
        <end position="242"/>
    </location>
</feature>
<dbReference type="Gene3D" id="1.10.8.60">
    <property type="match status" value="1"/>
</dbReference>
<dbReference type="STRING" id="946077.W5A_04309"/>
<dbReference type="SUPFAM" id="SSF52540">
    <property type="entry name" value="P-loop containing nucleoside triphosphate hydrolases"/>
    <property type="match status" value="1"/>
</dbReference>
<dbReference type="GO" id="GO:0043565">
    <property type="term" value="F:sequence-specific DNA binding"/>
    <property type="evidence" value="ECO:0007669"/>
    <property type="project" value="InterPro"/>
</dbReference>
<dbReference type="AlphaFoldDB" id="I0WIC2"/>
<dbReference type="PATRIC" id="fig|946077.3.peg.878"/>
<dbReference type="GO" id="GO:0005524">
    <property type="term" value="F:ATP binding"/>
    <property type="evidence" value="ECO:0007669"/>
    <property type="project" value="UniProtKB-KW"/>
</dbReference>
<dbReference type="Proteomes" id="UP000005938">
    <property type="component" value="Unassembled WGS sequence"/>
</dbReference>
<dbReference type="InterPro" id="IPR058031">
    <property type="entry name" value="AAA_lid_NorR"/>
</dbReference>
<evidence type="ECO:0000313" key="7">
    <source>
        <dbReference type="Proteomes" id="UP000005938"/>
    </source>
</evidence>
<keyword evidence="3" id="KW-0805">Transcription regulation</keyword>
<evidence type="ECO:0000256" key="3">
    <source>
        <dbReference type="ARBA" id="ARBA00023015"/>
    </source>
</evidence>
<keyword evidence="2" id="KW-0067">ATP-binding</keyword>
<dbReference type="InterPro" id="IPR003593">
    <property type="entry name" value="AAA+_ATPase"/>
</dbReference>
<gene>
    <name evidence="6" type="ORF">W5A_04309</name>
</gene>
<dbReference type="PANTHER" id="PTHR32071:SF121">
    <property type="entry name" value="SIGMA L-DEPENDENT TRANSCRIPTIONAL REGULATOR YQIR-RELATED"/>
    <property type="match status" value="1"/>
</dbReference>
<comment type="caution">
    <text evidence="6">The sequence shown here is derived from an EMBL/GenBank/DDBJ whole genome shotgun (WGS) entry which is preliminary data.</text>
</comment>
<dbReference type="GO" id="GO:0006355">
    <property type="term" value="P:regulation of DNA-templated transcription"/>
    <property type="evidence" value="ECO:0007669"/>
    <property type="project" value="InterPro"/>
</dbReference>
<dbReference type="InterPro" id="IPR025662">
    <property type="entry name" value="Sigma_54_int_dom_ATP-bd_1"/>
</dbReference>